<protein>
    <submittedName>
        <fullName>CLAVAMINATE synthase isozyme 3</fullName>
    </submittedName>
</protein>
<accession>Q9R4R7</accession>
<proteinExistence type="evidence at protein level"/>
<organism>
    <name type="scientific">Streptomyces antibioticus</name>
    <dbReference type="NCBI Taxonomy" id="1890"/>
    <lineage>
        <taxon>Bacteria</taxon>
        <taxon>Bacillati</taxon>
        <taxon>Actinomycetota</taxon>
        <taxon>Actinomycetes</taxon>
        <taxon>Kitasatosporales</taxon>
        <taxon>Streptomycetaceae</taxon>
        <taxon>Streptomyces</taxon>
    </lineage>
</organism>
<reference key="1">
    <citation type="journal article" date="1995" name="J. Biol. Chem.">
        <title>Purification and characterization of clavaminate synthase from Streptomyces antibioticus. A multifunctional enzyme of clavam biosynthesis.</title>
        <authorList>
            <person name="Janc J.W."/>
            <person name="Egan L.A."/>
            <person name="Townsend C.A."/>
        </authorList>
    </citation>
    <scope>PROTEIN SEQUENCE</scope>
</reference>
<keyword id="KW-0903">Direct protein sequencing</keyword>
<dbReference type="AlphaFoldDB" id="Q9R4R7"/>
<sequence>VTVVDCSEYSADLLALASRLP</sequence>
<name>Q9R4R7_STRAT</name>